<dbReference type="EMBL" id="BMAO01020649">
    <property type="protein sequence ID" value="GFQ68904.1"/>
    <property type="molecule type" value="Genomic_DNA"/>
</dbReference>
<gene>
    <name evidence="1" type="ORF">TNCT_41451</name>
</gene>
<dbReference type="AlphaFoldDB" id="A0A8X6GKN0"/>
<evidence type="ECO:0000313" key="2">
    <source>
        <dbReference type="Proteomes" id="UP000887116"/>
    </source>
</evidence>
<protein>
    <submittedName>
        <fullName evidence="1">Uncharacterized protein</fullName>
    </submittedName>
</protein>
<dbReference type="Proteomes" id="UP000887116">
    <property type="component" value="Unassembled WGS sequence"/>
</dbReference>
<name>A0A8X6GKN0_TRICU</name>
<dbReference type="OrthoDB" id="6444665at2759"/>
<sequence length="130" mass="14914">MSHFPSHRSRLPHLFSSLLELSLIRDFSRHVKHLPFPSEHTKGLQTRFGEGVGRGEINSKKLHLDLFTDTAEEEKNRELDLMHLLLSEVIYSGAEGIWKIILSNPVVRFAKLSDSCPLSTFVSRNYNGHY</sequence>
<keyword evidence="2" id="KW-1185">Reference proteome</keyword>
<proteinExistence type="predicted"/>
<accession>A0A8X6GKN0</accession>
<evidence type="ECO:0000313" key="1">
    <source>
        <dbReference type="EMBL" id="GFQ68904.1"/>
    </source>
</evidence>
<reference evidence="1" key="1">
    <citation type="submission" date="2020-07" db="EMBL/GenBank/DDBJ databases">
        <title>Multicomponent nature underlies the extraordinary mechanical properties of spider dragline silk.</title>
        <authorList>
            <person name="Kono N."/>
            <person name="Nakamura H."/>
            <person name="Mori M."/>
            <person name="Yoshida Y."/>
            <person name="Ohtoshi R."/>
            <person name="Malay A.D."/>
            <person name="Moran D.A.P."/>
            <person name="Tomita M."/>
            <person name="Numata K."/>
            <person name="Arakawa K."/>
        </authorList>
    </citation>
    <scope>NUCLEOTIDE SEQUENCE</scope>
</reference>
<organism evidence="1 2">
    <name type="scientific">Trichonephila clavata</name>
    <name type="common">Joro spider</name>
    <name type="synonym">Nephila clavata</name>
    <dbReference type="NCBI Taxonomy" id="2740835"/>
    <lineage>
        <taxon>Eukaryota</taxon>
        <taxon>Metazoa</taxon>
        <taxon>Ecdysozoa</taxon>
        <taxon>Arthropoda</taxon>
        <taxon>Chelicerata</taxon>
        <taxon>Arachnida</taxon>
        <taxon>Araneae</taxon>
        <taxon>Araneomorphae</taxon>
        <taxon>Entelegynae</taxon>
        <taxon>Araneoidea</taxon>
        <taxon>Nephilidae</taxon>
        <taxon>Trichonephila</taxon>
    </lineage>
</organism>
<comment type="caution">
    <text evidence="1">The sequence shown here is derived from an EMBL/GenBank/DDBJ whole genome shotgun (WGS) entry which is preliminary data.</text>
</comment>